<gene>
    <name evidence="2" type="ORF">BUZ57_03260</name>
</gene>
<evidence type="ECO:0000313" key="2">
    <source>
        <dbReference type="EMBL" id="RIO47019.1"/>
    </source>
</evidence>
<dbReference type="SMART" id="SM00513">
    <property type="entry name" value="SAP"/>
    <property type="match status" value="1"/>
</dbReference>
<reference evidence="2 3" key="1">
    <citation type="journal article" date="2016" name="Front. Microbiol.">
        <title>Comprehensive Phylogenetic Analysis of Bovine Non-aureus Staphylococci Species Based on Whole-Genome Sequencing.</title>
        <authorList>
            <person name="Naushad S."/>
            <person name="Barkema H.W."/>
            <person name="Luby C."/>
            <person name="Condas L.A."/>
            <person name="Nobrega D.B."/>
            <person name="Carson D.A."/>
            <person name="De Buck J."/>
        </authorList>
    </citation>
    <scope>NUCLEOTIDE SEQUENCE [LARGE SCALE GENOMIC DNA]</scope>
    <source>
        <strain evidence="2 3">SNUC 5959</strain>
    </source>
</reference>
<organism evidence="2 3">
    <name type="scientific">Staphylococcus hyicus</name>
    <dbReference type="NCBI Taxonomy" id="1284"/>
    <lineage>
        <taxon>Bacteria</taxon>
        <taxon>Bacillati</taxon>
        <taxon>Bacillota</taxon>
        <taxon>Bacilli</taxon>
        <taxon>Bacillales</taxon>
        <taxon>Staphylococcaceae</taxon>
        <taxon>Staphylococcus</taxon>
    </lineage>
</organism>
<dbReference type="AlphaFoldDB" id="A0A418JL70"/>
<dbReference type="InterPro" id="IPR003034">
    <property type="entry name" value="SAP_dom"/>
</dbReference>
<dbReference type="Pfam" id="PF02037">
    <property type="entry name" value="SAP"/>
    <property type="match status" value="1"/>
</dbReference>
<dbReference type="Gene3D" id="1.10.720.30">
    <property type="entry name" value="SAP domain"/>
    <property type="match status" value="1"/>
</dbReference>
<name>A0A418JL70_STAHY</name>
<dbReference type="Proteomes" id="UP000285625">
    <property type="component" value="Unassembled WGS sequence"/>
</dbReference>
<dbReference type="PROSITE" id="PS50800">
    <property type="entry name" value="SAP"/>
    <property type="match status" value="1"/>
</dbReference>
<dbReference type="InterPro" id="IPR036361">
    <property type="entry name" value="SAP_dom_sf"/>
</dbReference>
<proteinExistence type="predicted"/>
<accession>A0A418JL70</accession>
<dbReference type="EMBL" id="QXVO01000006">
    <property type="protein sequence ID" value="RIO47019.1"/>
    <property type="molecule type" value="Genomic_DNA"/>
</dbReference>
<feature type="domain" description="SAP" evidence="1">
    <location>
        <begin position="65"/>
        <end position="99"/>
    </location>
</feature>
<protein>
    <recommendedName>
        <fullName evidence="1">SAP domain-containing protein</fullName>
    </recommendedName>
</protein>
<evidence type="ECO:0000313" key="3">
    <source>
        <dbReference type="Proteomes" id="UP000285625"/>
    </source>
</evidence>
<sequence length="118" mass="13826">MTEEINHELNAYDILILHMNNKREVGKEITNHHVLIENQINVKRHIDKLIEDDYLFITSNLEITLHYLKVPELKEILRKHKLKLGGNKPELIERIINNIGENSIEAPKVYLSTPKGDR</sequence>
<dbReference type="SUPFAM" id="SSF68906">
    <property type="entry name" value="SAP domain"/>
    <property type="match status" value="1"/>
</dbReference>
<evidence type="ECO:0000259" key="1">
    <source>
        <dbReference type="PROSITE" id="PS50800"/>
    </source>
</evidence>
<comment type="caution">
    <text evidence="2">The sequence shown here is derived from an EMBL/GenBank/DDBJ whole genome shotgun (WGS) entry which is preliminary data.</text>
</comment>